<dbReference type="Proteomes" id="UP000028549">
    <property type="component" value="Unassembled WGS sequence"/>
</dbReference>
<proteinExistence type="predicted"/>
<protein>
    <recommendedName>
        <fullName evidence="1">NAD(P)-binding domain-containing protein</fullName>
    </recommendedName>
</protein>
<dbReference type="STRING" id="246786.GS18_0209115"/>
<name>A0A084H058_METID</name>
<sequence length="218" mass="24658">MKKAMIVGASGLIGTELLELLLSSKHYSEVKTVTRKALDRKHDKHKNIVVDFNHLSASKHEFEVDDLFLCLGTTMKKAKSKEAFYKVDFEYSVEAAKLAKQQGVKRVLAVSAIGADRDSLFYYNRVKGQMEDALRNIGLPSVILFRPSLLLGDRQEFRMGEKLGEWLFKLFGFVFIGKLKAMKPIHAKTVAKAMLKEAQNKDPLVITFQSDEIKDIGY</sequence>
<gene>
    <name evidence="2" type="ORF">GS18_0209115</name>
</gene>
<dbReference type="OrthoDB" id="9798632at2"/>
<evidence type="ECO:0000259" key="1">
    <source>
        <dbReference type="Pfam" id="PF13460"/>
    </source>
</evidence>
<organism evidence="2 3">
    <name type="scientific">Metabacillus indicus</name>
    <name type="common">Bacillus indicus</name>
    <dbReference type="NCBI Taxonomy" id="246786"/>
    <lineage>
        <taxon>Bacteria</taxon>
        <taxon>Bacillati</taxon>
        <taxon>Bacillota</taxon>
        <taxon>Bacilli</taxon>
        <taxon>Bacillales</taxon>
        <taxon>Bacillaceae</taxon>
        <taxon>Metabacillus</taxon>
    </lineage>
</organism>
<dbReference type="AlphaFoldDB" id="A0A084H058"/>
<evidence type="ECO:0000313" key="2">
    <source>
        <dbReference type="EMBL" id="KEZ52970.1"/>
    </source>
</evidence>
<dbReference type="Gene3D" id="3.40.50.720">
    <property type="entry name" value="NAD(P)-binding Rossmann-like Domain"/>
    <property type="match status" value="1"/>
</dbReference>
<dbReference type="SUPFAM" id="SSF51735">
    <property type="entry name" value="NAD(P)-binding Rossmann-fold domains"/>
    <property type="match status" value="1"/>
</dbReference>
<evidence type="ECO:0000313" key="3">
    <source>
        <dbReference type="Proteomes" id="UP000028549"/>
    </source>
</evidence>
<dbReference type="PANTHER" id="PTHR14097:SF7">
    <property type="entry name" value="OXIDOREDUCTASE HTATIP2"/>
    <property type="match status" value="1"/>
</dbReference>
<feature type="domain" description="NAD(P)-binding" evidence="1">
    <location>
        <begin position="8"/>
        <end position="162"/>
    </location>
</feature>
<comment type="caution">
    <text evidence="2">The sequence shown here is derived from an EMBL/GenBank/DDBJ whole genome shotgun (WGS) entry which is preliminary data.</text>
</comment>
<keyword evidence="3" id="KW-1185">Reference proteome</keyword>
<reference evidence="2 3" key="1">
    <citation type="journal article" date="2005" name="Int. J. Syst. Evol. Microbiol.">
        <title>Bacillus cibi sp. nov., isolated from jeotgal, a traditional Korean fermented seafood.</title>
        <authorList>
            <person name="Yoon J.H."/>
            <person name="Lee C.H."/>
            <person name="Oh T.K."/>
        </authorList>
    </citation>
    <scope>NUCLEOTIDE SEQUENCE [LARGE SCALE GENOMIC DNA]</scope>
    <source>
        <strain evidence="2 3">DSM 16189</strain>
    </source>
</reference>
<dbReference type="RefSeq" id="WP_029280399.1">
    <property type="nucleotide sequence ID" value="NZ_JNVC02000004.1"/>
</dbReference>
<dbReference type="EMBL" id="JNVC02000004">
    <property type="protein sequence ID" value="KEZ52970.1"/>
    <property type="molecule type" value="Genomic_DNA"/>
</dbReference>
<dbReference type="InterPro" id="IPR016040">
    <property type="entry name" value="NAD(P)-bd_dom"/>
</dbReference>
<accession>A0A084H058</accession>
<dbReference type="InterPro" id="IPR036291">
    <property type="entry name" value="NAD(P)-bd_dom_sf"/>
</dbReference>
<dbReference type="PANTHER" id="PTHR14097">
    <property type="entry name" value="OXIDOREDUCTASE HTATIP2"/>
    <property type="match status" value="1"/>
</dbReference>
<dbReference type="Pfam" id="PF13460">
    <property type="entry name" value="NAD_binding_10"/>
    <property type="match status" value="1"/>
</dbReference>